<evidence type="ECO:0000313" key="2">
    <source>
        <dbReference type="EMBL" id="MFD2593492.1"/>
    </source>
</evidence>
<name>A0ABW5ND72_9FLAO</name>
<gene>
    <name evidence="2" type="ORF">ACFSTE_21825</name>
</gene>
<dbReference type="PANTHER" id="PTHR43317">
    <property type="entry name" value="THERMOSPERMINE SYNTHASE ACAULIS5"/>
    <property type="match status" value="1"/>
</dbReference>
<reference evidence="3" key="1">
    <citation type="journal article" date="2019" name="Int. J. Syst. Evol. Microbiol.">
        <title>The Global Catalogue of Microorganisms (GCM) 10K type strain sequencing project: providing services to taxonomists for standard genome sequencing and annotation.</title>
        <authorList>
            <consortium name="The Broad Institute Genomics Platform"/>
            <consortium name="The Broad Institute Genome Sequencing Center for Infectious Disease"/>
            <person name="Wu L."/>
            <person name="Ma J."/>
        </authorList>
    </citation>
    <scope>NUCLEOTIDE SEQUENCE [LARGE SCALE GENOMIC DNA]</scope>
    <source>
        <strain evidence="3">KCTC 42423</strain>
    </source>
</reference>
<dbReference type="InterPro" id="IPR029063">
    <property type="entry name" value="SAM-dependent_MTases_sf"/>
</dbReference>
<evidence type="ECO:0000256" key="1">
    <source>
        <dbReference type="ARBA" id="ARBA00023115"/>
    </source>
</evidence>
<accession>A0ABW5ND72</accession>
<protein>
    <submittedName>
        <fullName evidence="2">Spermidine synthase</fullName>
    </submittedName>
</protein>
<dbReference type="Proteomes" id="UP001597459">
    <property type="component" value="Unassembled WGS sequence"/>
</dbReference>
<keyword evidence="3" id="KW-1185">Reference proteome</keyword>
<dbReference type="SUPFAM" id="SSF53335">
    <property type="entry name" value="S-adenosyl-L-methionine-dependent methyltransferases"/>
    <property type="match status" value="1"/>
</dbReference>
<comment type="caution">
    <text evidence="2">The sequence shown here is derived from an EMBL/GenBank/DDBJ whole genome shotgun (WGS) entry which is preliminary data.</text>
</comment>
<organism evidence="2 3">
    <name type="scientific">Aquimarina hainanensis</name>
    <dbReference type="NCBI Taxonomy" id="1578017"/>
    <lineage>
        <taxon>Bacteria</taxon>
        <taxon>Pseudomonadati</taxon>
        <taxon>Bacteroidota</taxon>
        <taxon>Flavobacteriia</taxon>
        <taxon>Flavobacteriales</taxon>
        <taxon>Flavobacteriaceae</taxon>
        <taxon>Aquimarina</taxon>
    </lineage>
</organism>
<dbReference type="RefSeq" id="WP_176030848.1">
    <property type="nucleotide sequence ID" value="NZ_JBHSJV010000001.1"/>
</dbReference>
<dbReference type="NCBIfam" id="NF037959">
    <property type="entry name" value="MFS_SpdSyn"/>
    <property type="match status" value="1"/>
</dbReference>
<proteinExistence type="predicted"/>
<evidence type="ECO:0000313" key="3">
    <source>
        <dbReference type="Proteomes" id="UP001597459"/>
    </source>
</evidence>
<dbReference type="Pfam" id="PF01564">
    <property type="entry name" value="Spermine_synth"/>
    <property type="match status" value="1"/>
</dbReference>
<dbReference type="EMBL" id="JBHULX010000048">
    <property type="protein sequence ID" value="MFD2593492.1"/>
    <property type="molecule type" value="Genomic_DNA"/>
</dbReference>
<dbReference type="CDD" id="cd02440">
    <property type="entry name" value="AdoMet_MTases"/>
    <property type="match status" value="1"/>
</dbReference>
<dbReference type="Gene3D" id="3.40.50.150">
    <property type="entry name" value="Vaccinia Virus protein VP39"/>
    <property type="match status" value="1"/>
</dbReference>
<dbReference type="PANTHER" id="PTHR43317:SF1">
    <property type="entry name" value="THERMOSPERMINE SYNTHASE ACAULIS5"/>
    <property type="match status" value="1"/>
</dbReference>
<sequence length="213" mass="24342">MKKLLSYVWPLTRTIDSTINGPLELTWINGKKVLDSKNANYSYGTLQKLLTYGLSKIEIPPTATILLLGLGGGSIINPLRKRFQHKGKITAIEIDPVVIEIAKEEFFIDESKNLQIVCQDASHFVYKCVHHYDIIIVDLFIDNKVPEEYYSVIFWRNLLRLLNKNGKVVFNAGIHVKNYKQIDQLIQTLSDTITFEQYHDVEGANTLLIGSYI</sequence>
<keyword evidence="1" id="KW-0620">Polyamine biosynthesis</keyword>